<dbReference type="EMBL" id="MT143822">
    <property type="protein sequence ID" value="QJB03059.1"/>
    <property type="molecule type" value="Genomic_DNA"/>
</dbReference>
<sequence length="74" mass="8726">MKTRRNNDPRLINLRYKNYCRLCKKDLKIGDAAYYFPLSDKKLVCLECGERDYTGFLVTKADEEVYNGTGNPYY</sequence>
<accession>A0A6M3MD14</accession>
<proteinExistence type="predicted"/>
<gene>
    <name evidence="1" type="ORF">MM171B00931_0023</name>
</gene>
<name>A0A6M3MD14_9ZZZZ</name>
<organism evidence="1">
    <name type="scientific">viral metagenome</name>
    <dbReference type="NCBI Taxonomy" id="1070528"/>
    <lineage>
        <taxon>unclassified sequences</taxon>
        <taxon>metagenomes</taxon>
        <taxon>organismal metagenomes</taxon>
    </lineage>
</organism>
<protein>
    <submittedName>
        <fullName evidence="1">Uncharacterized protein</fullName>
    </submittedName>
</protein>
<dbReference type="AlphaFoldDB" id="A0A6M3MD14"/>
<reference evidence="1" key="1">
    <citation type="submission" date="2020-03" db="EMBL/GenBank/DDBJ databases">
        <title>The deep terrestrial virosphere.</title>
        <authorList>
            <person name="Holmfeldt K."/>
            <person name="Nilsson E."/>
            <person name="Simone D."/>
            <person name="Lopez-Fernandez M."/>
            <person name="Wu X."/>
            <person name="de Brujin I."/>
            <person name="Lundin D."/>
            <person name="Andersson A."/>
            <person name="Bertilsson S."/>
            <person name="Dopson M."/>
        </authorList>
    </citation>
    <scope>NUCLEOTIDE SEQUENCE</scope>
    <source>
        <strain evidence="1">MM171B00931</strain>
    </source>
</reference>
<evidence type="ECO:0000313" key="1">
    <source>
        <dbReference type="EMBL" id="QJB03059.1"/>
    </source>
</evidence>